<dbReference type="RefSeq" id="WP_190951129.1">
    <property type="nucleotide sequence ID" value="NZ_JACJTC010000016.1"/>
</dbReference>
<name>A0ABR8HDH7_NOSPU</name>
<sequence length="363" mass="40896">MTDWKIFQGNSEPHDAIEHLPSPPKWRRFNNQDESTINKEEIAQRWQKLQDLAKQNIRDKERGQTFCIQTDQHQDNNDKYNNVVDAVNAALYLRRPLLVTGLPGSGKTSLAYAVAYELQLGPVLLWPITTRSTLQEGLYRYDAIARLQDVQLADKNQDAQSANNNFNVGEYIQLGPVGTAFLPSLHPRVLLIDEIDKSDINLPNDLLNLFEEGEFEIPELARLSKHIGEQSVTVRTKDDNIDAPIKAGRVRCSTFPLIIMTSNGERDFPPAFLRRCLRVNMPQPEEAALKAIVKAQLDIEISEPSQALINSFLTSLANGDNLAIDQLLNIVYLVTNEKVGRSEINLDKMKGLLLKSLSSAEDR</sequence>
<reference evidence="3 4" key="1">
    <citation type="journal article" date="2020" name="ISME J.">
        <title>Comparative genomics reveals insights into cyanobacterial evolution and habitat adaptation.</title>
        <authorList>
            <person name="Chen M.Y."/>
            <person name="Teng W.K."/>
            <person name="Zhao L."/>
            <person name="Hu C.X."/>
            <person name="Zhou Y.K."/>
            <person name="Han B.P."/>
            <person name="Song L.R."/>
            <person name="Shu W.S."/>
        </authorList>
    </citation>
    <scope>NUCLEOTIDE SEQUENCE [LARGE SCALE GENOMIC DNA]</scope>
    <source>
        <strain evidence="3 4">FACHB-252</strain>
    </source>
</reference>
<dbReference type="CDD" id="cd00009">
    <property type="entry name" value="AAA"/>
    <property type="match status" value="1"/>
</dbReference>
<evidence type="ECO:0000313" key="4">
    <source>
        <dbReference type="Proteomes" id="UP000606396"/>
    </source>
</evidence>
<dbReference type="InterPro" id="IPR011704">
    <property type="entry name" value="ATPase_dyneun-rel_AAA"/>
</dbReference>
<dbReference type="SMART" id="SM00382">
    <property type="entry name" value="AAA"/>
    <property type="match status" value="1"/>
</dbReference>
<feature type="region of interest" description="Disordered" evidence="1">
    <location>
        <begin position="1"/>
        <end position="23"/>
    </location>
</feature>
<keyword evidence="4" id="KW-1185">Reference proteome</keyword>
<feature type="domain" description="AAA+ ATPase" evidence="2">
    <location>
        <begin position="93"/>
        <end position="285"/>
    </location>
</feature>
<dbReference type="Gene3D" id="3.40.50.300">
    <property type="entry name" value="P-loop containing nucleotide triphosphate hydrolases"/>
    <property type="match status" value="1"/>
</dbReference>
<proteinExistence type="predicted"/>
<protein>
    <submittedName>
        <fullName evidence="3">AAA family ATPase</fullName>
    </submittedName>
</protein>
<evidence type="ECO:0000256" key="1">
    <source>
        <dbReference type="SAM" id="MobiDB-lite"/>
    </source>
</evidence>
<evidence type="ECO:0000313" key="3">
    <source>
        <dbReference type="EMBL" id="MBD2613863.1"/>
    </source>
</evidence>
<gene>
    <name evidence="3" type="ORF">H6G94_21730</name>
</gene>
<dbReference type="Pfam" id="PF07728">
    <property type="entry name" value="AAA_5"/>
    <property type="match status" value="1"/>
</dbReference>
<dbReference type="EMBL" id="JACJTC010000016">
    <property type="protein sequence ID" value="MBD2613863.1"/>
    <property type="molecule type" value="Genomic_DNA"/>
</dbReference>
<organism evidence="3 4">
    <name type="scientific">Nostoc punctiforme FACHB-252</name>
    <dbReference type="NCBI Taxonomy" id="1357509"/>
    <lineage>
        <taxon>Bacteria</taxon>
        <taxon>Bacillati</taxon>
        <taxon>Cyanobacteriota</taxon>
        <taxon>Cyanophyceae</taxon>
        <taxon>Nostocales</taxon>
        <taxon>Nostocaceae</taxon>
        <taxon>Nostoc</taxon>
    </lineage>
</organism>
<dbReference type="InterPro" id="IPR003593">
    <property type="entry name" value="AAA+_ATPase"/>
</dbReference>
<accession>A0ABR8HDH7</accession>
<dbReference type="SUPFAM" id="SSF52540">
    <property type="entry name" value="P-loop containing nucleoside triphosphate hydrolases"/>
    <property type="match status" value="1"/>
</dbReference>
<dbReference type="Proteomes" id="UP000606396">
    <property type="component" value="Unassembled WGS sequence"/>
</dbReference>
<evidence type="ECO:0000259" key="2">
    <source>
        <dbReference type="SMART" id="SM00382"/>
    </source>
</evidence>
<dbReference type="InterPro" id="IPR027417">
    <property type="entry name" value="P-loop_NTPase"/>
</dbReference>
<comment type="caution">
    <text evidence="3">The sequence shown here is derived from an EMBL/GenBank/DDBJ whole genome shotgun (WGS) entry which is preliminary data.</text>
</comment>